<feature type="region of interest" description="Disordered" evidence="7">
    <location>
        <begin position="148"/>
        <end position="176"/>
    </location>
</feature>
<dbReference type="SUPFAM" id="SSF57959">
    <property type="entry name" value="Leucine zipper domain"/>
    <property type="match status" value="1"/>
</dbReference>
<keyword evidence="5" id="KW-0539">Nucleus</keyword>
<protein>
    <recommendedName>
        <fullName evidence="6">X-box-binding protein 1</fullName>
    </recommendedName>
</protein>
<feature type="region of interest" description="Disordered" evidence="7">
    <location>
        <begin position="1"/>
        <end position="69"/>
    </location>
</feature>
<evidence type="ECO:0000256" key="1">
    <source>
        <dbReference type="ARBA" id="ARBA00022843"/>
    </source>
</evidence>
<sequence>MKRPADMDLALSPSPTDDAHSPDSFTSDLAGPPRKRSRSEITPEERREARAHRNRIAAQNSRDRRKAQFTYLERRVQELEEENRQLRAGMGLTELSHPHEQKDEEREKDRARERENEELRQRVKTLETGWEAVMKALAASGLPLNVPSVPSPSTSSAPSSSTPSAPVTSGHPPTTTFPVFVPSNPLFPISPAPSNLSSDSSTLFDADDFDSTRHLARVATTDAPPGGSEYSSNRLQLELNIPTPSYPPTIQIGEGAPSAVDEVAMDDLFREILAPSPVSPQTTLPAVITPSRSRSQSISEIKLAPAPSAAPMTQPPSSLPEIDWESEVEMQRLLAMLPVVPHDATPLETGPMSAPPDDFPSALELELSGWDLSGAISASVGSVSSVSVF</sequence>
<gene>
    <name evidence="9" type="ORF">BD311DRAFT_716435</name>
</gene>
<dbReference type="PANTHER" id="PTHR46542">
    <property type="entry name" value="X-BOX BINDING PROTEIN 1"/>
    <property type="match status" value="1"/>
</dbReference>
<dbReference type="InterPro" id="IPR004827">
    <property type="entry name" value="bZIP"/>
</dbReference>
<evidence type="ECO:0000259" key="8">
    <source>
        <dbReference type="PROSITE" id="PS50217"/>
    </source>
</evidence>
<dbReference type="OrthoDB" id="295274at2759"/>
<dbReference type="Proteomes" id="UP000292957">
    <property type="component" value="Unassembled WGS sequence"/>
</dbReference>
<dbReference type="GO" id="GO:0000981">
    <property type="term" value="F:DNA-binding transcription factor activity, RNA polymerase II-specific"/>
    <property type="evidence" value="ECO:0007669"/>
    <property type="project" value="TreeGrafter"/>
</dbReference>
<feature type="region of interest" description="Disordered" evidence="7">
    <location>
        <begin position="82"/>
        <end position="121"/>
    </location>
</feature>
<evidence type="ECO:0000256" key="7">
    <source>
        <dbReference type="SAM" id="MobiDB-lite"/>
    </source>
</evidence>
<dbReference type="EMBL" id="ML143398">
    <property type="protein sequence ID" value="TBU31717.1"/>
    <property type="molecule type" value="Genomic_DNA"/>
</dbReference>
<reference evidence="9" key="1">
    <citation type="submission" date="2019-01" db="EMBL/GenBank/DDBJ databases">
        <title>Draft genome sequences of three monokaryotic isolates of the white-rot basidiomycete fungus Dichomitus squalens.</title>
        <authorList>
            <consortium name="DOE Joint Genome Institute"/>
            <person name="Lopez S.C."/>
            <person name="Andreopoulos B."/>
            <person name="Pangilinan J."/>
            <person name="Lipzen A."/>
            <person name="Riley R."/>
            <person name="Ahrendt S."/>
            <person name="Ng V."/>
            <person name="Barry K."/>
            <person name="Daum C."/>
            <person name="Grigoriev I.V."/>
            <person name="Hilden K.S."/>
            <person name="Makela M.R."/>
            <person name="de Vries R.P."/>
        </authorList>
    </citation>
    <scope>NUCLEOTIDE SEQUENCE [LARGE SCALE GENOMIC DNA]</scope>
    <source>
        <strain evidence="9">OM18370.1</strain>
    </source>
</reference>
<proteinExistence type="predicted"/>
<dbReference type="CDD" id="cd14812">
    <property type="entry name" value="bZIP_u3"/>
    <property type="match status" value="1"/>
</dbReference>
<accession>A0A4Q9MWB9</accession>
<dbReference type="InterPro" id="IPR052470">
    <property type="entry name" value="ER_Stress-Reg_TF"/>
</dbReference>
<keyword evidence="3" id="KW-0238">DNA-binding</keyword>
<feature type="domain" description="BZIP" evidence="8">
    <location>
        <begin position="44"/>
        <end position="87"/>
    </location>
</feature>
<dbReference type="SMART" id="SM00338">
    <property type="entry name" value="BRLZ"/>
    <property type="match status" value="1"/>
</dbReference>
<dbReference type="InterPro" id="IPR046347">
    <property type="entry name" value="bZIP_sf"/>
</dbReference>
<dbReference type="PROSITE" id="PS50217">
    <property type="entry name" value="BZIP"/>
    <property type="match status" value="1"/>
</dbReference>
<dbReference type="GO" id="GO:0005634">
    <property type="term" value="C:nucleus"/>
    <property type="evidence" value="ECO:0007669"/>
    <property type="project" value="TreeGrafter"/>
</dbReference>
<keyword evidence="2" id="KW-0805">Transcription regulation</keyword>
<feature type="compositionally biased region" description="Basic and acidic residues" evidence="7">
    <location>
        <begin position="96"/>
        <end position="121"/>
    </location>
</feature>
<keyword evidence="1" id="KW-0832">Ubl conjugation</keyword>
<dbReference type="PANTHER" id="PTHR46542:SF1">
    <property type="entry name" value="X-BOX BINDING PROTEIN 1"/>
    <property type="match status" value="1"/>
</dbReference>
<evidence type="ECO:0000256" key="2">
    <source>
        <dbReference type="ARBA" id="ARBA00023015"/>
    </source>
</evidence>
<keyword evidence="4" id="KW-0804">Transcription</keyword>
<evidence type="ECO:0000313" key="9">
    <source>
        <dbReference type="EMBL" id="TBU31717.1"/>
    </source>
</evidence>
<feature type="compositionally biased region" description="Basic and acidic residues" evidence="7">
    <location>
        <begin position="38"/>
        <end position="48"/>
    </location>
</feature>
<dbReference type="PROSITE" id="PS00036">
    <property type="entry name" value="BZIP_BASIC"/>
    <property type="match status" value="1"/>
</dbReference>
<evidence type="ECO:0000256" key="6">
    <source>
        <dbReference type="ARBA" id="ARBA00040165"/>
    </source>
</evidence>
<dbReference type="GO" id="GO:0000977">
    <property type="term" value="F:RNA polymerase II transcription regulatory region sequence-specific DNA binding"/>
    <property type="evidence" value="ECO:0007669"/>
    <property type="project" value="TreeGrafter"/>
</dbReference>
<name>A0A4Q9MWB9_9APHY</name>
<dbReference type="AlphaFoldDB" id="A0A4Q9MWB9"/>
<organism evidence="9">
    <name type="scientific">Dichomitus squalens</name>
    <dbReference type="NCBI Taxonomy" id="114155"/>
    <lineage>
        <taxon>Eukaryota</taxon>
        <taxon>Fungi</taxon>
        <taxon>Dikarya</taxon>
        <taxon>Basidiomycota</taxon>
        <taxon>Agaricomycotina</taxon>
        <taxon>Agaricomycetes</taxon>
        <taxon>Polyporales</taxon>
        <taxon>Polyporaceae</taxon>
        <taxon>Dichomitus</taxon>
    </lineage>
</organism>
<dbReference type="Gene3D" id="1.20.5.170">
    <property type="match status" value="1"/>
</dbReference>
<evidence type="ECO:0000256" key="5">
    <source>
        <dbReference type="ARBA" id="ARBA00023242"/>
    </source>
</evidence>
<evidence type="ECO:0000256" key="4">
    <source>
        <dbReference type="ARBA" id="ARBA00023163"/>
    </source>
</evidence>
<evidence type="ECO:0000256" key="3">
    <source>
        <dbReference type="ARBA" id="ARBA00023125"/>
    </source>
</evidence>
<dbReference type="Pfam" id="PF00170">
    <property type="entry name" value="bZIP_1"/>
    <property type="match status" value="1"/>
</dbReference>